<proteinExistence type="predicted"/>
<organism evidence="1">
    <name type="scientific">marine sediment metagenome</name>
    <dbReference type="NCBI Taxonomy" id="412755"/>
    <lineage>
        <taxon>unclassified sequences</taxon>
        <taxon>metagenomes</taxon>
        <taxon>ecological metagenomes</taxon>
    </lineage>
</organism>
<gene>
    <name evidence="1" type="ORF">LCGC14_0737160</name>
</gene>
<comment type="caution">
    <text evidence="1">The sequence shown here is derived from an EMBL/GenBank/DDBJ whole genome shotgun (WGS) entry which is preliminary data.</text>
</comment>
<dbReference type="EMBL" id="LAZR01001728">
    <property type="protein sequence ID" value="KKN40053.1"/>
    <property type="molecule type" value="Genomic_DNA"/>
</dbReference>
<evidence type="ECO:0000313" key="1">
    <source>
        <dbReference type="EMBL" id="KKN40053.1"/>
    </source>
</evidence>
<sequence>MTVPKAGYLAAAYYGAVKISGIGSWTYGGETRNMGDIDEFLDEEVKGIPLQIVGGDIIVTGHYKLDSDAGQQLLDTAFKAGTAITTLKLYSDYVNGIYMQVVAGGYVTVTNVNNLGVDKAGVGTYSVTLHVSGQMEQIGDSVGVVAAAIGVHTLIATSANFIGELVDLGGESPVTCLFQYGTTTAYGTDTAAGDVLTAVGMFEAITGLLITATEYHWRVKCTFAGAPTVFLGQDQVFTTP</sequence>
<name>A0A0F9TEY8_9ZZZZ</name>
<dbReference type="AlphaFoldDB" id="A0A0F9TEY8"/>
<protein>
    <submittedName>
        <fullName evidence="1">Uncharacterized protein</fullName>
    </submittedName>
</protein>
<reference evidence="1" key="1">
    <citation type="journal article" date="2015" name="Nature">
        <title>Complex archaea that bridge the gap between prokaryotes and eukaryotes.</title>
        <authorList>
            <person name="Spang A."/>
            <person name="Saw J.H."/>
            <person name="Jorgensen S.L."/>
            <person name="Zaremba-Niedzwiedzka K."/>
            <person name="Martijn J."/>
            <person name="Lind A.E."/>
            <person name="van Eijk R."/>
            <person name="Schleper C."/>
            <person name="Guy L."/>
            <person name="Ettema T.J."/>
        </authorList>
    </citation>
    <scope>NUCLEOTIDE SEQUENCE</scope>
</reference>
<accession>A0A0F9TEY8</accession>